<dbReference type="GeneID" id="36538700"/>
<evidence type="ECO:0000256" key="1">
    <source>
        <dbReference type="SAM" id="MobiDB-lite"/>
    </source>
</evidence>
<name>A0A2I1BVX7_ASPN1</name>
<feature type="region of interest" description="Disordered" evidence="1">
    <location>
        <begin position="127"/>
        <end position="165"/>
    </location>
</feature>
<dbReference type="AlphaFoldDB" id="A0A2I1BVX7"/>
<dbReference type="EMBL" id="MSZS01000009">
    <property type="protein sequence ID" value="PKX89516.1"/>
    <property type="molecule type" value="Genomic_DNA"/>
</dbReference>
<comment type="caution">
    <text evidence="2">The sequence shown here is derived from an EMBL/GenBank/DDBJ whole genome shotgun (WGS) entry which is preliminary data.</text>
</comment>
<proteinExistence type="predicted"/>
<gene>
    <name evidence="2" type="ORF">P174DRAFT_507221</name>
</gene>
<dbReference type="Gene3D" id="3.40.50.300">
    <property type="entry name" value="P-loop containing nucleotide triphosphate hydrolases"/>
    <property type="match status" value="1"/>
</dbReference>
<dbReference type="VEuPathDB" id="FungiDB:P174DRAFT_507221"/>
<protein>
    <submittedName>
        <fullName evidence="2">Uncharacterized protein</fullName>
    </submittedName>
</protein>
<feature type="compositionally biased region" description="Polar residues" evidence="1">
    <location>
        <begin position="130"/>
        <end position="139"/>
    </location>
</feature>
<reference evidence="3" key="1">
    <citation type="journal article" date="2018" name="Proc. Natl. Acad. Sci. U.S.A.">
        <title>Linking secondary metabolites to gene clusters through genome sequencing of six diverse Aspergillus species.</title>
        <authorList>
            <person name="Kaerboelling I."/>
            <person name="Vesth T.C."/>
            <person name="Frisvad J.C."/>
            <person name="Nybo J.L."/>
            <person name="Theobald S."/>
            <person name="Kuo A."/>
            <person name="Bowyer P."/>
            <person name="Matsuda Y."/>
            <person name="Mondo S."/>
            <person name="Lyhne E.K."/>
            <person name="Kogle M.E."/>
            <person name="Clum A."/>
            <person name="Lipzen A."/>
            <person name="Salamov A."/>
            <person name="Ngan C.Y."/>
            <person name="Daum C."/>
            <person name="Chiniquy J."/>
            <person name="Barry K."/>
            <person name="LaButti K."/>
            <person name="Haridas S."/>
            <person name="Simmons B.A."/>
            <person name="Magnuson J.K."/>
            <person name="Mortensen U.H."/>
            <person name="Larsen T.O."/>
            <person name="Grigoriev I.V."/>
            <person name="Baker S.E."/>
            <person name="Andersen M.R."/>
        </authorList>
    </citation>
    <scope>NUCLEOTIDE SEQUENCE [LARGE SCALE GENOMIC DNA]</scope>
    <source>
        <strain evidence="3">IBT 16806</strain>
    </source>
</reference>
<evidence type="ECO:0000313" key="2">
    <source>
        <dbReference type="EMBL" id="PKX89516.1"/>
    </source>
</evidence>
<evidence type="ECO:0000313" key="3">
    <source>
        <dbReference type="Proteomes" id="UP000234474"/>
    </source>
</evidence>
<sequence>MASCRQVAPLPTGPQQQPDLHLHLIQLKTIDSFQGRESNIVILDLPVVSSLGFMREVIDDTTDKQSTASGPVRTPQLSRSKYALYIIGNYKAMDRPNLSGNRSLAHSHRVPVPDELTITPPDTAVEEQNDVQASGSWNENGMELDGTAAQPGASDNNPTTGGGRLQIAKEHGLSQQPAVTATIDMTLLRFFNFCKRYIELGGKYTTLCDIPASYDWFVGARAPKSIDECVVEKEELFRIPAATTARQLLPGGR</sequence>
<dbReference type="OrthoDB" id="4150118at2759"/>
<dbReference type="InterPro" id="IPR027417">
    <property type="entry name" value="P-loop_NTPase"/>
</dbReference>
<dbReference type="RefSeq" id="XP_024678111.1">
    <property type="nucleotide sequence ID" value="XM_024831363.1"/>
</dbReference>
<keyword evidence="3" id="KW-1185">Reference proteome</keyword>
<accession>A0A2I1BVX7</accession>
<organism evidence="2 3">
    <name type="scientific">Aspergillus novofumigatus (strain IBT 16806)</name>
    <dbReference type="NCBI Taxonomy" id="1392255"/>
    <lineage>
        <taxon>Eukaryota</taxon>
        <taxon>Fungi</taxon>
        <taxon>Dikarya</taxon>
        <taxon>Ascomycota</taxon>
        <taxon>Pezizomycotina</taxon>
        <taxon>Eurotiomycetes</taxon>
        <taxon>Eurotiomycetidae</taxon>
        <taxon>Eurotiales</taxon>
        <taxon>Aspergillaceae</taxon>
        <taxon>Aspergillus</taxon>
        <taxon>Aspergillus subgen. Fumigati</taxon>
    </lineage>
</organism>
<dbReference type="Proteomes" id="UP000234474">
    <property type="component" value="Unassembled WGS sequence"/>
</dbReference>